<dbReference type="OrthoDB" id="10361882at2759"/>
<evidence type="ECO:0000256" key="1">
    <source>
        <dbReference type="SAM" id="Phobius"/>
    </source>
</evidence>
<dbReference type="EMBL" id="KQ257456">
    <property type="protein sequence ID" value="KND00137.1"/>
    <property type="molecule type" value="Genomic_DNA"/>
</dbReference>
<keyword evidence="1" id="KW-0472">Membrane</keyword>
<gene>
    <name evidence="2" type="ORF">SPPG_04479</name>
</gene>
<organism evidence="2 3">
    <name type="scientific">Spizellomyces punctatus (strain DAOM BR117)</name>
    <dbReference type="NCBI Taxonomy" id="645134"/>
    <lineage>
        <taxon>Eukaryota</taxon>
        <taxon>Fungi</taxon>
        <taxon>Fungi incertae sedis</taxon>
        <taxon>Chytridiomycota</taxon>
        <taxon>Chytridiomycota incertae sedis</taxon>
        <taxon>Chytridiomycetes</taxon>
        <taxon>Spizellomycetales</taxon>
        <taxon>Spizellomycetaceae</taxon>
        <taxon>Spizellomyces</taxon>
    </lineage>
</organism>
<accession>A0A0L0HGI8</accession>
<sequence length="110" mass="12297">MPPPGLQQRAIIPIETSVPSEPLEPSFLPASPIPVPPNFVGSAPPSSPHGTQPPAIGWTVVKFLVLLHLVPLLYWLYAVVKSWRLSRARPPSPKIRLQDVRNLRQLRRMM</sequence>
<evidence type="ECO:0000313" key="2">
    <source>
        <dbReference type="EMBL" id="KND00137.1"/>
    </source>
</evidence>
<dbReference type="InParanoid" id="A0A0L0HGI8"/>
<evidence type="ECO:0000313" key="3">
    <source>
        <dbReference type="Proteomes" id="UP000053201"/>
    </source>
</evidence>
<name>A0A0L0HGI8_SPIPD</name>
<proteinExistence type="predicted"/>
<evidence type="ECO:0008006" key="4">
    <source>
        <dbReference type="Google" id="ProtNLM"/>
    </source>
</evidence>
<keyword evidence="1" id="KW-0812">Transmembrane</keyword>
<keyword evidence="3" id="KW-1185">Reference proteome</keyword>
<feature type="transmembrane region" description="Helical" evidence="1">
    <location>
        <begin position="55"/>
        <end position="80"/>
    </location>
</feature>
<dbReference type="RefSeq" id="XP_016608176.1">
    <property type="nucleotide sequence ID" value="XM_016752713.1"/>
</dbReference>
<dbReference type="AlphaFoldDB" id="A0A0L0HGI8"/>
<reference evidence="2 3" key="1">
    <citation type="submission" date="2009-08" db="EMBL/GenBank/DDBJ databases">
        <title>The Genome Sequence of Spizellomyces punctatus strain DAOM BR117.</title>
        <authorList>
            <consortium name="The Broad Institute Genome Sequencing Platform"/>
            <person name="Russ C."/>
            <person name="Cuomo C."/>
            <person name="Shea T."/>
            <person name="Young S.K."/>
            <person name="Zeng Q."/>
            <person name="Koehrsen M."/>
            <person name="Haas B."/>
            <person name="Borodovsky M."/>
            <person name="Guigo R."/>
            <person name="Alvarado L."/>
            <person name="Berlin A."/>
            <person name="Bochicchio J."/>
            <person name="Borenstein D."/>
            <person name="Chapman S."/>
            <person name="Chen Z."/>
            <person name="Engels R."/>
            <person name="Freedman E."/>
            <person name="Gellesch M."/>
            <person name="Goldberg J."/>
            <person name="Griggs A."/>
            <person name="Gujja S."/>
            <person name="Heiman D."/>
            <person name="Hepburn T."/>
            <person name="Howarth C."/>
            <person name="Jen D."/>
            <person name="Larson L."/>
            <person name="Lewis B."/>
            <person name="Mehta T."/>
            <person name="Park D."/>
            <person name="Pearson M."/>
            <person name="Roberts A."/>
            <person name="Saif S."/>
            <person name="Shenoy N."/>
            <person name="Sisk P."/>
            <person name="Stolte C."/>
            <person name="Sykes S."/>
            <person name="Thomson T."/>
            <person name="Walk T."/>
            <person name="White J."/>
            <person name="Yandava C."/>
            <person name="Burger G."/>
            <person name="Gray M.W."/>
            <person name="Holland P.W.H."/>
            <person name="King N."/>
            <person name="Lang F.B.F."/>
            <person name="Roger A.J."/>
            <person name="Ruiz-Trillo I."/>
            <person name="Lander E."/>
            <person name="Nusbaum C."/>
        </authorList>
    </citation>
    <scope>NUCLEOTIDE SEQUENCE [LARGE SCALE GENOMIC DNA]</scope>
    <source>
        <strain evidence="2 3">DAOM BR117</strain>
    </source>
</reference>
<dbReference type="VEuPathDB" id="FungiDB:SPPG_04479"/>
<protein>
    <recommendedName>
        <fullName evidence="4">Transmembrane protein</fullName>
    </recommendedName>
</protein>
<dbReference type="GeneID" id="27687924"/>
<dbReference type="Proteomes" id="UP000053201">
    <property type="component" value="Unassembled WGS sequence"/>
</dbReference>
<keyword evidence="1" id="KW-1133">Transmembrane helix</keyword>